<proteinExistence type="inferred from homology"/>
<evidence type="ECO:0000256" key="9">
    <source>
        <dbReference type="RuleBase" id="RU367147"/>
    </source>
</evidence>
<dbReference type="PANTHER" id="PTHR43037:SF3">
    <property type="entry name" value="FERULOYL ESTERASE B"/>
    <property type="match status" value="1"/>
</dbReference>
<evidence type="ECO:0000313" key="10">
    <source>
        <dbReference type="EMBL" id="CAE7024970.1"/>
    </source>
</evidence>
<dbReference type="Pfam" id="PF10503">
    <property type="entry name" value="Esterase_PHB"/>
    <property type="match status" value="1"/>
</dbReference>
<dbReference type="GO" id="GO:0045493">
    <property type="term" value="P:xylan catabolic process"/>
    <property type="evidence" value="ECO:0007669"/>
    <property type="project" value="UniProtKB-UniRule"/>
</dbReference>
<keyword evidence="5 9" id="KW-0378">Hydrolase</keyword>
<keyword evidence="3 9" id="KW-0964">Secreted</keyword>
<keyword evidence="7 9" id="KW-0119">Carbohydrate metabolism</keyword>
<evidence type="ECO:0000256" key="3">
    <source>
        <dbReference type="ARBA" id="ARBA00022525"/>
    </source>
</evidence>
<dbReference type="EMBL" id="HG992979">
    <property type="protein sequence ID" value="CAE7024970.1"/>
    <property type="molecule type" value="Genomic_DNA"/>
</dbReference>
<dbReference type="SUPFAM" id="SSF53474">
    <property type="entry name" value="alpha/beta-Hydrolases"/>
    <property type="match status" value="2"/>
</dbReference>
<dbReference type="Gene3D" id="3.40.50.1820">
    <property type="entry name" value="alpha/beta hydrolase"/>
    <property type="match status" value="1"/>
</dbReference>
<sequence length="297" mass="31833">MRFLTLVTSFLSVASAATLGKRAVTPGTLSQVTDFDAPTKALFSIYVPKAVTAAPGVIVGVHYCGGTGLAYYNQTPYRTLAEQYGFIVIYPTAPQSCWDVSSKQTLTHEGGGDSTTIANMVKWTIKNYKADTSKIFVTGSSSGAMMTNVLAATYPDLFKAAIVYNGVPAGCFVSSSGGVAAWNSTCAQGLSIATPQAWGKVVFDMYPNFSGSRTKMQVYHGGVDTTLRPQNYQETMKQWANVFNYDYNKPQSVQANTPQAGYTKTVWGPNVQGILAANVGHTVSIRGADDMKFFGFA</sequence>
<dbReference type="AlphaFoldDB" id="A0A6S6VXI3"/>
<feature type="signal peptide" evidence="9">
    <location>
        <begin position="1"/>
        <end position="16"/>
    </location>
</feature>
<dbReference type="NCBIfam" id="TIGR01840">
    <property type="entry name" value="esterase_phb"/>
    <property type="match status" value="1"/>
</dbReference>
<protein>
    <recommendedName>
        <fullName evidence="9">Carboxylic ester hydrolase</fullName>
        <ecNumber evidence="9">3.1.1.-</ecNumber>
    </recommendedName>
</protein>
<dbReference type="InterPro" id="IPR029058">
    <property type="entry name" value="AB_hydrolase_fold"/>
</dbReference>
<reference evidence="10" key="1">
    <citation type="submission" date="2021-02" db="EMBL/GenBank/DDBJ databases">
        <authorList>
            <person name="Syme A R."/>
            <person name="Syme A R."/>
            <person name="Moolhuijzen P."/>
        </authorList>
    </citation>
    <scope>NUCLEOTIDE SEQUENCE</scope>
    <source>
        <strain evidence="10">W1-1</strain>
    </source>
</reference>
<name>A0A6S6VXI3_9PLEO</name>
<evidence type="ECO:0000313" key="11">
    <source>
        <dbReference type="Proteomes" id="UP000472372"/>
    </source>
</evidence>
<comment type="similarity">
    <text evidence="9">Belongs to the carbohydrate esterase 1 (CE1) family.</text>
</comment>
<keyword evidence="8 9" id="KW-0624">Polysaccharide degradation</keyword>
<dbReference type="InterPro" id="IPR050955">
    <property type="entry name" value="Plant_Biomass_Hydrol_Est"/>
</dbReference>
<comment type="function">
    <text evidence="9">Esterase involved in the hydrolysis of xylan, a major structural heterogeneous polysaccharide found in plant biomass representing the second most abundant polysaccharide in the biosphere, after cellulose.</text>
</comment>
<accession>A0A6S6VXI3</accession>
<evidence type="ECO:0000256" key="6">
    <source>
        <dbReference type="ARBA" id="ARBA00023180"/>
    </source>
</evidence>
<dbReference type="EC" id="3.1.1.-" evidence="9"/>
<dbReference type="GO" id="GO:0005576">
    <property type="term" value="C:extracellular region"/>
    <property type="evidence" value="ECO:0007669"/>
    <property type="project" value="UniProtKB-SubCell"/>
</dbReference>
<dbReference type="Proteomes" id="UP000472372">
    <property type="component" value="Chromosome 3"/>
</dbReference>
<evidence type="ECO:0000256" key="5">
    <source>
        <dbReference type="ARBA" id="ARBA00022801"/>
    </source>
</evidence>
<gene>
    <name evidence="10" type="ORF">PTTW11_03838</name>
</gene>
<keyword evidence="6" id="KW-0325">Glycoprotein</keyword>
<evidence type="ECO:0000256" key="8">
    <source>
        <dbReference type="ARBA" id="ARBA00023326"/>
    </source>
</evidence>
<feature type="chain" id="PRO_5035981776" description="Carboxylic ester hydrolase" evidence="9">
    <location>
        <begin position="17"/>
        <end position="297"/>
    </location>
</feature>
<comment type="subcellular location">
    <subcellularLocation>
        <location evidence="1 9">Secreted</location>
    </subcellularLocation>
</comment>
<evidence type="ECO:0000256" key="7">
    <source>
        <dbReference type="ARBA" id="ARBA00023277"/>
    </source>
</evidence>
<evidence type="ECO:0000256" key="2">
    <source>
        <dbReference type="ARBA" id="ARBA00022487"/>
    </source>
</evidence>
<dbReference type="GO" id="GO:0052689">
    <property type="term" value="F:carboxylic ester hydrolase activity"/>
    <property type="evidence" value="ECO:0007669"/>
    <property type="project" value="UniProtKB-KW"/>
</dbReference>
<keyword evidence="2 9" id="KW-0719">Serine esterase</keyword>
<keyword evidence="4 9" id="KW-0732">Signal</keyword>
<dbReference type="InterPro" id="IPR010126">
    <property type="entry name" value="Esterase_phb"/>
</dbReference>
<dbReference type="PANTHER" id="PTHR43037">
    <property type="entry name" value="UNNAMED PRODUCT-RELATED"/>
    <property type="match status" value="1"/>
</dbReference>
<organism evidence="10 11">
    <name type="scientific">Pyrenophora teres f. teres</name>
    <dbReference type="NCBI Taxonomy" id="97479"/>
    <lineage>
        <taxon>Eukaryota</taxon>
        <taxon>Fungi</taxon>
        <taxon>Dikarya</taxon>
        <taxon>Ascomycota</taxon>
        <taxon>Pezizomycotina</taxon>
        <taxon>Dothideomycetes</taxon>
        <taxon>Pleosporomycetidae</taxon>
        <taxon>Pleosporales</taxon>
        <taxon>Pleosporineae</taxon>
        <taxon>Pleosporaceae</taxon>
        <taxon>Pyrenophora</taxon>
    </lineage>
</organism>
<evidence type="ECO:0000256" key="1">
    <source>
        <dbReference type="ARBA" id="ARBA00004613"/>
    </source>
</evidence>
<evidence type="ECO:0000256" key="4">
    <source>
        <dbReference type="ARBA" id="ARBA00022729"/>
    </source>
</evidence>